<accession>A0ABT9Z534</accession>
<sequence length="37" mass="4302">MTICTREDWIELFLEAKELGLSVEEVKDFLDSLKGEN</sequence>
<evidence type="ECO:0000313" key="2">
    <source>
        <dbReference type="EMBL" id="MDQ0227365.1"/>
    </source>
</evidence>
<proteinExistence type="predicted"/>
<dbReference type="SUPFAM" id="SSF47406">
    <property type="entry name" value="SinR repressor dimerisation domain-like"/>
    <property type="match status" value="1"/>
</dbReference>
<dbReference type="InterPro" id="IPR036281">
    <property type="entry name" value="SinR/SinI_dimer_dom_sf"/>
</dbReference>
<comment type="caution">
    <text evidence="2">The sequence shown here is derived from an EMBL/GenBank/DDBJ whole genome shotgun (WGS) entry which is preliminary data.</text>
</comment>
<keyword evidence="3" id="KW-1185">Reference proteome</keyword>
<protein>
    <submittedName>
        <fullName evidence="2">DNA-binding transcriptional MerR regulator</fullName>
    </submittedName>
</protein>
<gene>
    <name evidence="2" type="ORF">J2S02_003710</name>
</gene>
<evidence type="ECO:0000259" key="1">
    <source>
        <dbReference type="PROSITE" id="PS51500"/>
    </source>
</evidence>
<organism evidence="2 3">
    <name type="scientific">Metabacillus niabensis</name>
    <dbReference type="NCBI Taxonomy" id="324854"/>
    <lineage>
        <taxon>Bacteria</taxon>
        <taxon>Bacillati</taxon>
        <taxon>Bacillota</taxon>
        <taxon>Bacilli</taxon>
        <taxon>Bacillales</taxon>
        <taxon>Bacillaceae</taxon>
        <taxon>Metabacillus</taxon>
    </lineage>
</organism>
<dbReference type="GO" id="GO:0003677">
    <property type="term" value="F:DNA binding"/>
    <property type="evidence" value="ECO:0007669"/>
    <property type="project" value="UniProtKB-KW"/>
</dbReference>
<dbReference type="Proteomes" id="UP001232245">
    <property type="component" value="Unassembled WGS sequence"/>
</dbReference>
<dbReference type="Pfam" id="PF08671">
    <property type="entry name" value="SinI"/>
    <property type="match status" value="1"/>
</dbReference>
<reference evidence="2 3" key="1">
    <citation type="submission" date="2023-07" db="EMBL/GenBank/DDBJ databases">
        <title>Genomic Encyclopedia of Type Strains, Phase IV (KMG-IV): sequencing the most valuable type-strain genomes for metagenomic binning, comparative biology and taxonomic classification.</title>
        <authorList>
            <person name="Goeker M."/>
        </authorList>
    </citation>
    <scope>NUCLEOTIDE SEQUENCE [LARGE SCALE GENOMIC DNA]</scope>
    <source>
        <strain evidence="2 3">DSM 17723</strain>
    </source>
</reference>
<dbReference type="RefSeq" id="WP_095300138.1">
    <property type="nucleotide sequence ID" value="NZ_JAUSTZ010000009.1"/>
</dbReference>
<feature type="domain" description="Sin" evidence="1">
    <location>
        <begin position="1"/>
        <end position="34"/>
    </location>
</feature>
<dbReference type="InterPro" id="IPR010981">
    <property type="entry name" value="SinR/SinI_dimer_dom"/>
</dbReference>
<evidence type="ECO:0000313" key="3">
    <source>
        <dbReference type="Proteomes" id="UP001232245"/>
    </source>
</evidence>
<dbReference type="EMBL" id="JAUSTZ010000009">
    <property type="protein sequence ID" value="MDQ0227365.1"/>
    <property type="molecule type" value="Genomic_DNA"/>
</dbReference>
<dbReference type="PROSITE" id="PS51500">
    <property type="entry name" value="SIN"/>
    <property type="match status" value="1"/>
</dbReference>
<name>A0ABT9Z534_9BACI</name>
<keyword evidence="2" id="KW-0238">DNA-binding</keyword>